<keyword evidence="1" id="KW-0472">Membrane</keyword>
<keyword evidence="1" id="KW-1133">Transmembrane helix</keyword>
<comment type="caution">
    <text evidence="2">The sequence shown here is derived from an EMBL/GenBank/DDBJ whole genome shotgun (WGS) entry which is preliminary data.</text>
</comment>
<evidence type="ECO:0000256" key="1">
    <source>
        <dbReference type="SAM" id="Phobius"/>
    </source>
</evidence>
<accession>A0A150KM67</accession>
<sequence length="67" mass="7676">MFKSMVENKTILKIIDYLPNEQLNTIWVGLRNGESFSGIIGNILILLVWAAISIVTTVVIFRKRRID</sequence>
<reference evidence="2 3" key="1">
    <citation type="submission" date="2016-01" db="EMBL/GenBank/DDBJ databases">
        <title>Genome Sequences of Twelve Sporeforming Bacillus Species Isolated from Foods.</title>
        <authorList>
            <person name="Berendsen E.M."/>
            <person name="Wells-Bennik M.H."/>
            <person name="Krawcyk A.O."/>
            <person name="De Jong A."/>
            <person name="Holsappel S."/>
            <person name="Eijlander R.T."/>
            <person name="Kuipers O.P."/>
        </authorList>
    </citation>
    <scope>NUCLEOTIDE SEQUENCE [LARGE SCALE GENOMIC DNA]</scope>
    <source>
        <strain evidence="2 3">B4102</strain>
    </source>
</reference>
<dbReference type="PATRIC" id="fig|46224.3.peg.924"/>
<proteinExistence type="predicted"/>
<protein>
    <submittedName>
        <fullName evidence="2">Uncharacterized protein</fullName>
    </submittedName>
</protein>
<keyword evidence="3" id="KW-1185">Reference proteome</keyword>
<evidence type="ECO:0000313" key="2">
    <source>
        <dbReference type="EMBL" id="KYC91547.1"/>
    </source>
</evidence>
<feature type="transmembrane region" description="Helical" evidence="1">
    <location>
        <begin position="39"/>
        <end position="61"/>
    </location>
</feature>
<dbReference type="AlphaFoldDB" id="A0A150KM67"/>
<organism evidence="2 3">
    <name type="scientific">Heyndrickxia sporothermodurans</name>
    <dbReference type="NCBI Taxonomy" id="46224"/>
    <lineage>
        <taxon>Bacteria</taxon>
        <taxon>Bacillati</taxon>
        <taxon>Bacillota</taxon>
        <taxon>Bacilli</taxon>
        <taxon>Bacillales</taxon>
        <taxon>Bacillaceae</taxon>
        <taxon>Heyndrickxia</taxon>
    </lineage>
</organism>
<gene>
    <name evidence="2" type="ORF">B4102_3805</name>
</gene>
<keyword evidence="1" id="KW-0812">Transmembrane</keyword>
<dbReference type="EMBL" id="LQYN01000120">
    <property type="protein sequence ID" value="KYC91547.1"/>
    <property type="molecule type" value="Genomic_DNA"/>
</dbReference>
<dbReference type="Proteomes" id="UP000075666">
    <property type="component" value="Unassembled WGS sequence"/>
</dbReference>
<evidence type="ECO:0000313" key="3">
    <source>
        <dbReference type="Proteomes" id="UP000075666"/>
    </source>
</evidence>
<name>A0A150KM67_9BACI</name>